<dbReference type="RefSeq" id="WP_034644103.1">
    <property type="nucleotide sequence ID" value="NZ_CBCSJC010000040.1"/>
</dbReference>
<gene>
    <name evidence="1" type="ORF">BAMA_18220</name>
</gene>
<keyword evidence="2" id="KW-1185">Reference proteome</keyword>
<dbReference type="Proteomes" id="UP000027822">
    <property type="component" value="Unassembled WGS sequence"/>
</dbReference>
<organism evidence="1 2">
    <name type="scientific">Bacillus manliponensis</name>
    <dbReference type="NCBI Taxonomy" id="574376"/>
    <lineage>
        <taxon>Bacteria</taxon>
        <taxon>Bacillati</taxon>
        <taxon>Bacillota</taxon>
        <taxon>Bacilli</taxon>
        <taxon>Bacillales</taxon>
        <taxon>Bacillaceae</taxon>
        <taxon>Bacillus</taxon>
        <taxon>Bacillus cereus group</taxon>
    </lineage>
</organism>
<accession>A0A073JPZ1</accession>
<protein>
    <submittedName>
        <fullName evidence="1">Uncharacterized protein</fullName>
    </submittedName>
</protein>
<name>A0A073JPZ1_9BACI</name>
<dbReference type="STRING" id="574376.BAMA_18220"/>
<sequence>MYPFYVDGKKVFSFSYKPRKGGVVKDDDTGKWYEIKEVEKGRGRKVYGKGTYHYDGMIWKCYSY</sequence>
<evidence type="ECO:0000313" key="1">
    <source>
        <dbReference type="EMBL" id="KEK17149.1"/>
    </source>
</evidence>
<reference evidence="1 2" key="1">
    <citation type="submission" date="2014-06" db="EMBL/GenBank/DDBJ databases">
        <title>Draft genome sequence of Bacillus manliponensis JCM 15802 (MCCC 1A00708).</title>
        <authorList>
            <person name="Lai Q."/>
            <person name="Liu Y."/>
            <person name="Shao Z."/>
        </authorList>
    </citation>
    <scope>NUCLEOTIDE SEQUENCE [LARGE SCALE GENOMIC DNA]</scope>
    <source>
        <strain evidence="1 2">JCM 15802</strain>
    </source>
</reference>
<dbReference type="EMBL" id="JOTN01000042">
    <property type="protein sequence ID" value="KEK17149.1"/>
    <property type="molecule type" value="Genomic_DNA"/>
</dbReference>
<evidence type="ECO:0000313" key="2">
    <source>
        <dbReference type="Proteomes" id="UP000027822"/>
    </source>
</evidence>
<dbReference type="AlphaFoldDB" id="A0A073JPZ1"/>
<comment type="caution">
    <text evidence="1">The sequence shown here is derived from an EMBL/GenBank/DDBJ whole genome shotgun (WGS) entry which is preliminary data.</text>
</comment>
<proteinExistence type="predicted"/>
<dbReference type="OrthoDB" id="9856219at2"/>